<sequence>MTTYIRAVGKPKVPWEVKFHRRMVHPLHLSCLSLRARLDGIAARNTWSSEGLTN</sequence>
<proteinExistence type="predicted"/>
<dbReference type="Proteomes" id="UP000813444">
    <property type="component" value="Unassembled WGS sequence"/>
</dbReference>
<name>A0A8K0WWZ6_9HYPO</name>
<dbReference type="EMBL" id="JAGPNK010000001">
    <property type="protein sequence ID" value="KAH7327944.1"/>
    <property type="molecule type" value="Genomic_DNA"/>
</dbReference>
<dbReference type="AlphaFoldDB" id="A0A8K0WWZ6"/>
<keyword evidence="2" id="KW-1185">Reference proteome</keyword>
<gene>
    <name evidence="1" type="ORF">B0I35DRAFT_416129</name>
</gene>
<evidence type="ECO:0000313" key="1">
    <source>
        <dbReference type="EMBL" id="KAH7327944.1"/>
    </source>
</evidence>
<comment type="caution">
    <text evidence="1">The sequence shown here is derived from an EMBL/GenBank/DDBJ whole genome shotgun (WGS) entry which is preliminary data.</text>
</comment>
<reference evidence="1" key="1">
    <citation type="journal article" date="2021" name="Nat. Commun.">
        <title>Genetic determinants of endophytism in the Arabidopsis root mycobiome.</title>
        <authorList>
            <person name="Mesny F."/>
            <person name="Miyauchi S."/>
            <person name="Thiergart T."/>
            <person name="Pickel B."/>
            <person name="Atanasova L."/>
            <person name="Karlsson M."/>
            <person name="Huettel B."/>
            <person name="Barry K.W."/>
            <person name="Haridas S."/>
            <person name="Chen C."/>
            <person name="Bauer D."/>
            <person name="Andreopoulos W."/>
            <person name="Pangilinan J."/>
            <person name="LaButti K."/>
            <person name="Riley R."/>
            <person name="Lipzen A."/>
            <person name="Clum A."/>
            <person name="Drula E."/>
            <person name="Henrissat B."/>
            <person name="Kohler A."/>
            <person name="Grigoriev I.V."/>
            <person name="Martin F.M."/>
            <person name="Hacquard S."/>
        </authorList>
    </citation>
    <scope>NUCLEOTIDE SEQUENCE</scope>
    <source>
        <strain evidence="1">MPI-CAGE-CH-0235</strain>
    </source>
</reference>
<evidence type="ECO:0000313" key="2">
    <source>
        <dbReference type="Proteomes" id="UP000813444"/>
    </source>
</evidence>
<protein>
    <submittedName>
        <fullName evidence="1">Uncharacterized protein</fullName>
    </submittedName>
</protein>
<accession>A0A8K0WWZ6</accession>
<organism evidence="1 2">
    <name type="scientific">Stachybotrys elegans</name>
    <dbReference type="NCBI Taxonomy" id="80388"/>
    <lineage>
        <taxon>Eukaryota</taxon>
        <taxon>Fungi</taxon>
        <taxon>Dikarya</taxon>
        <taxon>Ascomycota</taxon>
        <taxon>Pezizomycotina</taxon>
        <taxon>Sordariomycetes</taxon>
        <taxon>Hypocreomycetidae</taxon>
        <taxon>Hypocreales</taxon>
        <taxon>Stachybotryaceae</taxon>
        <taxon>Stachybotrys</taxon>
    </lineage>
</organism>